<feature type="compositionally biased region" description="Pro residues" evidence="1">
    <location>
        <begin position="9"/>
        <end position="18"/>
    </location>
</feature>
<dbReference type="STRING" id="1618436.UV59_C0012G0065"/>
<gene>
    <name evidence="3" type="ORF">UV59_C0012G0065</name>
</gene>
<keyword evidence="2" id="KW-0472">Membrane</keyword>
<reference evidence="3 4" key="1">
    <citation type="journal article" date="2015" name="Nature">
        <title>rRNA introns, odd ribosomes, and small enigmatic genomes across a large radiation of phyla.</title>
        <authorList>
            <person name="Brown C.T."/>
            <person name="Hug L.A."/>
            <person name="Thomas B.C."/>
            <person name="Sharon I."/>
            <person name="Castelle C.J."/>
            <person name="Singh A."/>
            <person name="Wilkins M.J."/>
            <person name="Williams K.H."/>
            <person name="Banfield J.F."/>
        </authorList>
    </citation>
    <scope>NUCLEOTIDE SEQUENCE [LARGE SCALE GENOMIC DNA]</scope>
</reference>
<sequence length="376" mass="43118">MKQSVSPDVPLPQPPTPIQPQSHSNKNKLIFLIGIILLLISISSVLYYLGQNFAQTPVLPSPIPLVSLTPNSNEVISWKTYKNEQFGFRFKYPNDWVGPFEHEFSTQAAPSFYEIEFGGELRITAKDERYSSPSTLEEMLLKNTKTQDISSNNYRAYKVDYDTGRTAVSISESLRSTKIIYLEYFPTSETKVKIYAQILSTFEFVDSSSTSKIVNLNTVPELYQGIEWDKPKGVEGYEGEDISIYLNGDYHQQLSLKGTKWTKSLTDLSLEQRNQIYTWFESYFVDWLDQNGWNWRTKINDHVEIYASNADGPSGGVYGQIGYDGKNIRLASWMTNTRYKSGEMPRTHTCPCDMEVYYFLSDIIPVENIISQLDEK</sequence>
<evidence type="ECO:0000313" key="4">
    <source>
        <dbReference type="Proteomes" id="UP000034543"/>
    </source>
</evidence>
<evidence type="ECO:0000313" key="3">
    <source>
        <dbReference type="EMBL" id="KKS84972.1"/>
    </source>
</evidence>
<dbReference type="Proteomes" id="UP000034543">
    <property type="component" value="Unassembled WGS sequence"/>
</dbReference>
<evidence type="ECO:0000256" key="1">
    <source>
        <dbReference type="SAM" id="MobiDB-lite"/>
    </source>
</evidence>
<organism evidence="3 4">
    <name type="scientific">Candidatus Gottesmanbacteria bacterium GW2011_GWA1_43_11</name>
    <dbReference type="NCBI Taxonomy" id="1618436"/>
    <lineage>
        <taxon>Bacteria</taxon>
        <taxon>Candidatus Gottesmaniibacteriota</taxon>
    </lineage>
</organism>
<dbReference type="EMBL" id="LCFB01000012">
    <property type="protein sequence ID" value="KKS84972.1"/>
    <property type="molecule type" value="Genomic_DNA"/>
</dbReference>
<feature type="region of interest" description="Disordered" evidence="1">
    <location>
        <begin position="1"/>
        <end position="22"/>
    </location>
</feature>
<protein>
    <submittedName>
        <fullName evidence="3">Uncharacterized protein</fullName>
    </submittedName>
</protein>
<evidence type="ECO:0000256" key="2">
    <source>
        <dbReference type="SAM" id="Phobius"/>
    </source>
</evidence>
<proteinExistence type="predicted"/>
<keyword evidence="2" id="KW-1133">Transmembrane helix</keyword>
<dbReference type="AlphaFoldDB" id="A0A0G1CHH9"/>
<keyword evidence="2" id="KW-0812">Transmembrane</keyword>
<accession>A0A0G1CHH9</accession>
<comment type="caution">
    <text evidence="3">The sequence shown here is derived from an EMBL/GenBank/DDBJ whole genome shotgun (WGS) entry which is preliminary data.</text>
</comment>
<feature type="transmembrane region" description="Helical" evidence="2">
    <location>
        <begin position="29"/>
        <end position="50"/>
    </location>
</feature>
<name>A0A0G1CHH9_9BACT</name>